<name>A0A7R9ABJ1_9CRUS</name>
<evidence type="ECO:0000259" key="2">
    <source>
        <dbReference type="Pfam" id="PF01137"/>
    </source>
</evidence>
<sequence>MTDASSQSFGMDGSTEKVTSLDGSYMEGGGQILRMGMALGAILRKPVRVYNIRAGRPNPGLQAQHLTGIQLVKQICNGCLIGDQIGSTEITLYPESISHGNFHGDTKTAGSVGLLLQVALPCLAFAQGSSTLILKGGTNADFAPQIDYTLEIFKPLAKKFGLDFSCNVIQR</sequence>
<dbReference type="Pfam" id="PF01137">
    <property type="entry name" value="RTC"/>
    <property type="match status" value="1"/>
</dbReference>
<evidence type="ECO:0000313" key="4">
    <source>
        <dbReference type="Proteomes" id="UP000677054"/>
    </source>
</evidence>
<dbReference type="OrthoDB" id="25029at2759"/>
<dbReference type="AlphaFoldDB" id="A0A7R9ABJ1"/>
<evidence type="ECO:0000313" key="3">
    <source>
        <dbReference type="EMBL" id="CAD7250942.1"/>
    </source>
</evidence>
<dbReference type="InterPro" id="IPR023797">
    <property type="entry name" value="RNA3'_phos_cyclase_dom"/>
</dbReference>
<dbReference type="GO" id="GO:0003963">
    <property type="term" value="F:RNA-3'-phosphate cyclase activity"/>
    <property type="evidence" value="ECO:0007669"/>
    <property type="project" value="TreeGrafter"/>
</dbReference>
<dbReference type="GO" id="GO:0006396">
    <property type="term" value="P:RNA processing"/>
    <property type="evidence" value="ECO:0007669"/>
    <property type="project" value="InterPro"/>
</dbReference>
<dbReference type="InterPro" id="IPR037136">
    <property type="entry name" value="RNA3'_phos_cyclase_dom_sf"/>
</dbReference>
<reference evidence="3" key="1">
    <citation type="submission" date="2020-11" db="EMBL/GenBank/DDBJ databases">
        <authorList>
            <person name="Tran Van P."/>
        </authorList>
    </citation>
    <scope>NUCLEOTIDE SEQUENCE</scope>
</reference>
<accession>A0A7R9ABJ1</accession>
<dbReference type="PANTHER" id="PTHR11096">
    <property type="entry name" value="RNA 3' TERMINAL PHOSPHATE CYCLASE"/>
    <property type="match status" value="1"/>
</dbReference>
<proteinExistence type="predicted"/>
<dbReference type="PANTHER" id="PTHR11096:SF0">
    <property type="entry name" value="RNA 3'-TERMINAL PHOSPHATE CYCLASE"/>
    <property type="match status" value="1"/>
</dbReference>
<dbReference type="InterPro" id="IPR013792">
    <property type="entry name" value="RNA3'P_cycl/enolpyr_Trfase_a/b"/>
</dbReference>
<evidence type="ECO:0000256" key="1">
    <source>
        <dbReference type="ARBA" id="ARBA00021428"/>
    </source>
</evidence>
<dbReference type="EMBL" id="CAJPEV010003169">
    <property type="protein sequence ID" value="CAG0899107.1"/>
    <property type="molecule type" value="Genomic_DNA"/>
</dbReference>
<dbReference type="Proteomes" id="UP000677054">
    <property type="component" value="Unassembled WGS sequence"/>
</dbReference>
<dbReference type="GO" id="GO:0005634">
    <property type="term" value="C:nucleus"/>
    <property type="evidence" value="ECO:0007669"/>
    <property type="project" value="TreeGrafter"/>
</dbReference>
<dbReference type="Gene3D" id="3.65.10.20">
    <property type="entry name" value="RNA 3'-terminal phosphate cyclase domain"/>
    <property type="match status" value="1"/>
</dbReference>
<feature type="domain" description="RNA 3'-terminal phosphate cyclase" evidence="2">
    <location>
        <begin position="25"/>
        <end position="171"/>
    </location>
</feature>
<organism evidence="3">
    <name type="scientific">Darwinula stevensoni</name>
    <dbReference type="NCBI Taxonomy" id="69355"/>
    <lineage>
        <taxon>Eukaryota</taxon>
        <taxon>Metazoa</taxon>
        <taxon>Ecdysozoa</taxon>
        <taxon>Arthropoda</taxon>
        <taxon>Crustacea</taxon>
        <taxon>Oligostraca</taxon>
        <taxon>Ostracoda</taxon>
        <taxon>Podocopa</taxon>
        <taxon>Podocopida</taxon>
        <taxon>Darwinulocopina</taxon>
        <taxon>Darwinuloidea</taxon>
        <taxon>Darwinulidae</taxon>
        <taxon>Darwinula</taxon>
    </lineage>
</organism>
<protein>
    <recommendedName>
        <fullName evidence="1">RNA 3'-terminal phosphate cyclase</fullName>
    </recommendedName>
</protein>
<gene>
    <name evidence="3" type="ORF">DSTB1V02_LOCUS10711</name>
</gene>
<keyword evidence="4" id="KW-1185">Reference proteome</keyword>
<dbReference type="InterPro" id="IPR000228">
    <property type="entry name" value="RNA3'_term_phos_cyc"/>
</dbReference>
<dbReference type="EMBL" id="LR902686">
    <property type="protein sequence ID" value="CAD7250942.1"/>
    <property type="molecule type" value="Genomic_DNA"/>
</dbReference>
<dbReference type="SUPFAM" id="SSF55205">
    <property type="entry name" value="EPT/RTPC-like"/>
    <property type="match status" value="1"/>
</dbReference>